<protein>
    <submittedName>
        <fullName evidence="3">S phase cyclin A-associated protein in the endoplasmic reticulum</fullName>
    </submittedName>
</protein>
<comment type="caution">
    <text evidence="3">The sequence shown here is derived from an EMBL/GenBank/DDBJ whole genome shotgun (WGS) entry which is preliminary data.</text>
</comment>
<dbReference type="AlphaFoldDB" id="A0A5B7H887"/>
<evidence type="ECO:0000259" key="2">
    <source>
        <dbReference type="Pfam" id="PF16501"/>
    </source>
</evidence>
<dbReference type="Proteomes" id="UP000324222">
    <property type="component" value="Unassembled WGS sequence"/>
</dbReference>
<accession>A0A5B7H887</accession>
<dbReference type="Pfam" id="PF16501">
    <property type="entry name" value="SCAPER_N"/>
    <property type="match status" value="1"/>
</dbReference>
<evidence type="ECO:0000256" key="1">
    <source>
        <dbReference type="SAM" id="MobiDB-lite"/>
    </source>
</evidence>
<dbReference type="OrthoDB" id="6360654at2759"/>
<feature type="compositionally biased region" description="Polar residues" evidence="1">
    <location>
        <begin position="397"/>
        <end position="415"/>
    </location>
</feature>
<gene>
    <name evidence="3" type="primary">SCAPER_3</name>
    <name evidence="3" type="ORF">E2C01_062570</name>
</gene>
<evidence type="ECO:0000313" key="4">
    <source>
        <dbReference type="Proteomes" id="UP000324222"/>
    </source>
</evidence>
<feature type="region of interest" description="Disordered" evidence="1">
    <location>
        <begin position="360"/>
        <end position="421"/>
    </location>
</feature>
<sequence length="469" mass="52935">MLERYSSDFQKLIEWLKLKWEYEHTPPPQRPTSLTWEIRTSSPGKALHQERRALTLSDARRALTFESKYDRSIIVNGTVHEKKGSERLNMSKSDLPSNETKDLSYLMSSQKPVIIVQQPCIDEKQEECTQTGTSSKDEDDLTLQELSDSSLECTDSNKENIHVNENKKLQTVKKSDRSQTKESEKNRSDKCKDDSKIQNKDCNNSIKHEFPRGTSLSISCGENRDTLCKQECDVIVKKTVTCDEMVSACDKSADIFKPKEQNVVKNSTSSAITKGKDPINSKLKDNGNKVLEVKDVETKVHENVEAQQCCTEAMQGKSLSQKPGPTVYMNKASQVRQAYNQNKTPQKHSRSSLVLNTRYTSAPRPSDHRNNLSKQQIGGSKLTCRRSADGKAAASPPLTQRSAVDSFRVTGNSGNRHPLPNALTRSYSSLHSLVNADSHYCIYTNILLNYTYQLILWNLMFGCLMNCHN</sequence>
<organism evidence="3 4">
    <name type="scientific">Portunus trituberculatus</name>
    <name type="common">Swimming crab</name>
    <name type="synonym">Neptunus trituberculatus</name>
    <dbReference type="NCBI Taxonomy" id="210409"/>
    <lineage>
        <taxon>Eukaryota</taxon>
        <taxon>Metazoa</taxon>
        <taxon>Ecdysozoa</taxon>
        <taxon>Arthropoda</taxon>
        <taxon>Crustacea</taxon>
        <taxon>Multicrustacea</taxon>
        <taxon>Malacostraca</taxon>
        <taxon>Eumalacostraca</taxon>
        <taxon>Eucarida</taxon>
        <taxon>Decapoda</taxon>
        <taxon>Pleocyemata</taxon>
        <taxon>Brachyura</taxon>
        <taxon>Eubrachyura</taxon>
        <taxon>Portunoidea</taxon>
        <taxon>Portunidae</taxon>
        <taxon>Portuninae</taxon>
        <taxon>Portunus</taxon>
    </lineage>
</organism>
<dbReference type="EMBL" id="VSRR010027723">
    <property type="protein sequence ID" value="MPC68370.1"/>
    <property type="molecule type" value="Genomic_DNA"/>
</dbReference>
<reference evidence="3 4" key="1">
    <citation type="submission" date="2019-05" db="EMBL/GenBank/DDBJ databases">
        <title>Another draft genome of Portunus trituberculatus and its Hox gene families provides insights of decapod evolution.</title>
        <authorList>
            <person name="Jeong J.-H."/>
            <person name="Song I."/>
            <person name="Kim S."/>
            <person name="Choi T."/>
            <person name="Kim D."/>
            <person name="Ryu S."/>
            <person name="Kim W."/>
        </authorList>
    </citation>
    <scope>NUCLEOTIDE SEQUENCE [LARGE SCALE GENOMIC DNA]</scope>
    <source>
        <tissue evidence="3">Muscle</tissue>
    </source>
</reference>
<evidence type="ECO:0000313" key="3">
    <source>
        <dbReference type="EMBL" id="MPC68370.1"/>
    </source>
</evidence>
<dbReference type="InterPro" id="IPR032446">
    <property type="entry name" value="SCAPER_N"/>
</dbReference>
<dbReference type="PANTHER" id="PTHR31434:SF2">
    <property type="entry name" value="S PHASE CYCLIN A-ASSOCIATED PROTEIN IN THE ENDOPLASMIC RETICULUM"/>
    <property type="match status" value="1"/>
</dbReference>
<proteinExistence type="predicted"/>
<feature type="region of interest" description="Disordered" evidence="1">
    <location>
        <begin position="170"/>
        <end position="197"/>
    </location>
</feature>
<keyword evidence="4" id="KW-1185">Reference proteome</keyword>
<name>A0A5B7H887_PORTR</name>
<feature type="domain" description="S phase cyclin A-associated protein in the endoplasmic reticulum N-terminal" evidence="2">
    <location>
        <begin position="1"/>
        <end position="49"/>
    </location>
</feature>
<dbReference type="PANTHER" id="PTHR31434">
    <property type="entry name" value="S PHASE CYCLIN A-ASSOCIATED PROTEIN IN THE ENDOPLASMIC RETICULUM"/>
    <property type="match status" value="1"/>
</dbReference>